<comment type="caution">
    <text evidence="1">The sequence shown here is derived from an EMBL/GenBank/DDBJ whole genome shotgun (WGS) entry which is preliminary data.</text>
</comment>
<dbReference type="AlphaFoldDB" id="A0A2H0XDR9"/>
<accession>A0A2H0XDR9</accession>
<dbReference type="InterPro" id="IPR002514">
    <property type="entry name" value="Transposase_8"/>
</dbReference>
<name>A0A2H0XDR9_UNCKA</name>
<organism evidence="1 2">
    <name type="scientific">candidate division WWE3 bacterium CG08_land_8_20_14_0_20_40_13</name>
    <dbReference type="NCBI Taxonomy" id="1975084"/>
    <lineage>
        <taxon>Bacteria</taxon>
        <taxon>Katanobacteria</taxon>
    </lineage>
</organism>
<dbReference type="GO" id="GO:0006313">
    <property type="term" value="P:DNA transposition"/>
    <property type="evidence" value="ECO:0007669"/>
    <property type="project" value="InterPro"/>
</dbReference>
<dbReference type="InterPro" id="IPR010921">
    <property type="entry name" value="Trp_repressor/repl_initiator"/>
</dbReference>
<sequence>MGKIQKHHSPQFKADVVLESLITGNVSATANRNQIHESVLRRWRKEFRDKLS</sequence>
<dbReference type="EMBL" id="PEYT01000018">
    <property type="protein sequence ID" value="PIS23063.1"/>
    <property type="molecule type" value="Genomic_DNA"/>
</dbReference>
<proteinExistence type="predicted"/>
<protein>
    <recommendedName>
        <fullName evidence="3">Transposase</fullName>
    </recommendedName>
</protein>
<evidence type="ECO:0000313" key="1">
    <source>
        <dbReference type="EMBL" id="PIS23063.1"/>
    </source>
</evidence>
<gene>
    <name evidence="1" type="ORF">COT49_02055</name>
</gene>
<reference evidence="2" key="1">
    <citation type="submission" date="2017-09" db="EMBL/GenBank/DDBJ databases">
        <title>Depth-based differentiation of microbial function through sediment-hosted aquifers and enrichment of novel symbionts in the deep terrestrial subsurface.</title>
        <authorList>
            <person name="Probst A.J."/>
            <person name="Ladd B."/>
            <person name="Jarett J.K."/>
            <person name="Geller-Mcgrath D.E."/>
            <person name="Sieber C.M.K."/>
            <person name="Emerson J.B."/>
            <person name="Anantharaman K."/>
            <person name="Thomas B.C."/>
            <person name="Malmstrom R."/>
            <person name="Stieglmeier M."/>
            <person name="Klingl A."/>
            <person name="Woyke T."/>
            <person name="Ryan C.M."/>
            <person name="Banfield J.F."/>
        </authorList>
    </citation>
    <scope>NUCLEOTIDE SEQUENCE [LARGE SCALE GENOMIC DNA]</scope>
</reference>
<evidence type="ECO:0000313" key="2">
    <source>
        <dbReference type="Proteomes" id="UP000230340"/>
    </source>
</evidence>
<dbReference type="GO" id="GO:0004803">
    <property type="term" value="F:transposase activity"/>
    <property type="evidence" value="ECO:0007669"/>
    <property type="project" value="InterPro"/>
</dbReference>
<dbReference type="GO" id="GO:0043565">
    <property type="term" value="F:sequence-specific DNA binding"/>
    <property type="evidence" value="ECO:0007669"/>
    <property type="project" value="InterPro"/>
</dbReference>
<dbReference type="Pfam" id="PF01527">
    <property type="entry name" value="HTH_Tnp_1"/>
    <property type="match status" value="1"/>
</dbReference>
<dbReference type="SUPFAM" id="SSF48295">
    <property type="entry name" value="TrpR-like"/>
    <property type="match status" value="1"/>
</dbReference>
<dbReference type="Proteomes" id="UP000230340">
    <property type="component" value="Unassembled WGS sequence"/>
</dbReference>
<evidence type="ECO:0008006" key="3">
    <source>
        <dbReference type="Google" id="ProtNLM"/>
    </source>
</evidence>